<feature type="compositionally biased region" description="Basic and acidic residues" evidence="14">
    <location>
        <begin position="453"/>
        <end position="489"/>
    </location>
</feature>
<dbReference type="PANTHER" id="PTHR11208:SF45">
    <property type="entry name" value="SPLICING FACTOR 1"/>
    <property type="match status" value="1"/>
</dbReference>
<comment type="function">
    <text evidence="13">Necessary for the splicing of pre-mRNA. Has a role in the recognition of the branch site (5'-UACUAAC-3'), the pyrimidine tract and the 3'-splice site at the 3'-end of introns.</text>
</comment>
<feature type="compositionally biased region" description="Basic and acidic residues" evidence="14">
    <location>
        <begin position="370"/>
        <end position="388"/>
    </location>
</feature>
<dbReference type="InterPro" id="IPR032570">
    <property type="entry name" value="SF1-HH"/>
</dbReference>
<feature type="region of interest" description="Disordered" evidence="14">
    <location>
        <begin position="590"/>
        <end position="630"/>
    </location>
</feature>
<keyword evidence="13" id="KW-0747">Spliceosome</keyword>
<keyword evidence="6 11" id="KW-0863">Zinc-finger</keyword>
<evidence type="ECO:0000256" key="14">
    <source>
        <dbReference type="SAM" id="MobiDB-lite"/>
    </source>
</evidence>
<dbReference type="GO" id="GO:0005829">
    <property type="term" value="C:cytosol"/>
    <property type="evidence" value="ECO:0007669"/>
    <property type="project" value="UniProtKB-ARBA"/>
</dbReference>
<evidence type="ECO:0000256" key="8">
    <source>
        <dbReference type="ARBA" id="ARBA00022884"/>
    </source>
</evidence>
<dbReference type="Gene3D" id="4.10.60.10">
    <property type="entry name" value="Zinc finger, CCHC-type"/>
    <property type="match status" value="1"/>
</dbReference>
<dbReference type="InterPro" id="IPR001878">
    <property type="entry name" value="Znf_CCHC"/>
</dbReference>
<dbReference type="InterPro" id="IPR055256">
    <property type="entry name" value="KH_1_KHDC4/BBP-like"/>
</dbReference>
<dbReference type="InterPro" id="IPR036612">
    <property type="entry name" value="KH_dom_type_1_sf"/>
</dbReference>
<dbReference type="InterPro" id="IPR036875">
    <property type="entry name" value="Znf_CCHC_sf"/>
</dbReference>
<feature type="compositionally biased region" description="Pro residues" evidence="14">
    <location>
        <begin position="621"/>
        <end position="630"/>
    </location>
</feature>
<dbReference type="SUPFAM" id="SSF57756">
    <property type="entry name" value="Retrovirus zinc finger-like domains"/>
    <property type="match status" value="1"/>
</dbReference>
<dbReference type="InterPro" id="IPR004087">
    <property type="entry name" value="KH_dom"/>
</dbReference>
<dbReference type="InterPro" id="IPR045071">
    <property type="entry name" value="BBP-like"/>
</dbReference>
<keyword evidence="4 13" id="KW-0507">mRNA processing</keyword>
<dbReference type="GO" id="GO:0000398">
    <property type="term" value="P:mRNA splicing, via spliceosome"/>
    <property type="evidence" value="ECO:0007669"/>
    <property type="project" value="UniProtKB-UniRule"/>
</dbReference>
<comment type="subcellular location">
    <subcellularLocation>
        <location evidence="1 13">Nucleus</location>
    </subcellularLocation>
</comment>
<dbReference type="FunFam" id="3.30.1370.10:FF:000024">
    <property type="entry name" value="Branchpoint-bridging protein-like protein"/>
    <property type="match status" value="1"/>
</dbReference>
<dbReference type="GO" id="GO:0003729">
    <property type="term" value="F:mRNA binding"/>
    <property type="evidence" value="ECO:0007669"/>
    <property type="project" value="TreeGrafter"/>
</dbReference>
<evidence type="ECO:0000256" key="13">
    <source>
        <dbReference type="RuleBase" id="RU367126"/>
    </source>
</evidence>
<protein>
    <recommendedName>
        <fullName evidence="3 13">Branchpoint-bridging protein</fullName>
    </recommendedName>
</protein>
<dbReference type="GO" id="GO:0008270">
    <property type="term" value="F:zinc ion binding"/>
    <property type="evidence" value="ECO:0007669"/>
    <property type="project" value="UniProtKB-UniRule"/>
</dbReference>
<feature type="domain" description="CCHC-type" evidence="15">
    <location>
        <begin position="361"/>
        <end position="376"/>
    </location>
</feature>
<sequence length="630" mass="68361">MVWNAAKAGSTGSNTLPLGPRKRTFNHEGEPEEQRGRTMDLGDRAYSRFQDASAAPSSSQSSQSPHTNHSGSPASAGYAPHEEVRSANSTEEPKRKRRSRWAAEEEKVHIPGMPTALPTNMTEEQLELFLLHTRIEEISKKLKSGDVLPPPDRERSPSPQPEYNAEGKRINTREYRWRKKLEDERRHLIEGAIKKYPDFKPPADYRKPTKLQEKVYIPAKEFPEINFIGLLIGPRGNTLKKMEADSGAKISIRGRGSVKEGKSRSDSASSANQEEDLHCLVSADTEEKIAKAIELINKIIETSASVPEGQNELKRMQLRELASLNGTLRDDENQTCLNCGALGHRRYECPEIRNVTISLVCNICGGQGHASRDCRERNNPEARERNQKIDSEFLNLMAELGETVPQPPPAPSQGHPPPSDYGSGRERDYGSGRSGHYGPPRGGHSSGGPPPWARDRERDRERDRDHDRDRDRDRDRGGRDYGRDREHEGSAPPPWAARGSHGSSHGSSHGHSGGESGAPPPWHQGSSSSGGHPWSQPPAASQPPPPPPSGYPAGGAGAPPPPPPPSAAAYGGYYPYNAYAGYYAGYGAAPPMAPWAQPGANAPPPPPSMPGQAGSGGNGEAPPPPPPTSA</sequence>
<dbReference type="OrthoDB" id="6777263at2759"/>
<dbReference type="CDD" id="cd02395">
    <property type="entry name" value="KH-I_BBP"/>
    <property type="match status" value="1"/>
</dbReference>
<dbReference type="Gene3D" id="3.30.1370.10">
    <property type="entry name" value="K Homology domain, type 1"/>
    <property type="match status" value="1"/>
</dbReference>
<dbReference type="GO" id="GO:0048024">
    <property type="term" value="P:regulation of mRNA splicing, via spliceosome"/>
    <property type="evidence" value="ECO:0007669"/>
    <property type="project" value="TreeGrafter"/>
</dbReference>
<reference evidence="16" key="1">
    <citation type="journal article" date="2020" name="Fungal Divers.">
        <title>Resolving the Mortierellaceae phylogeny through synthesis of multi-gene phylogenetics and phylogenomics.</title>
        <authorList>
            <person name="Vandepol N."/>
            <person name="Liber J."/>
            <person name="Desiro A."/>
            <person name="Na H."/>
            <person name="Kennedy M."/>
            <person name="Barry K."/>
            <person name="Grigoriev I.V."/>
            <person name="Miller A.N."/>
            <person name="O'Donnell K."/>
            <person name="Stajich J.E."/>
            <person name="Bonito G."/>
        </authorList>
    </citation>
    <scope>NUCLEOTIDE SEQUENCE</scope>
    <source>
        <strain evidence="16">BC1065</strain>
    </source>
</reference>
<keyword evidence="10 13" id="KW-0539">Nucleus</keyword>
<evidence type="ECO:0000256" key="10">
    <source>
        <dbReference type="ARBA" id="ARBA00023242"/>
    </source>
</evidence>
<evidence type="ECO:0000256" key="7">
    <source>
        <dbReference type="ARBA" id="ARBA00022833"/>
    </source>
</evidence>
<feature type="region of interest" description="Disordered" evidence="14">
    <location>
        <begin position="367"/>
        <end position="388"/>
    </location>
</feature>
<dbReference type="PANTHER" id="PTHR11208">
    <property type="entry name" value="RNA-BINDING PROTEIN RELATED"/>
    <property type="match status" value="1"/>
</dbReference>
<comment type="similarity">
    <text evidence="2 13">Belongs to the BBP/SF1 family.</text>
</comment>
<feature type="compositionally biased region" description="Pro residues" evidence="14">
    <location>
        <begin position="540"/>
        <end position="550"/>
    </location>
</feature>
<feature type="compositionally biased region" description="Low complexity" evidence="14">
    <location>
        <begin position="499"/>
        <end position="510"/>
    </location>
</feature>
<dbReference type="Pfam" id="PF00098">
    <property type="entry name" value="zf-CCHC"/>
    <property type="match status" value="1"/>
</dbReference>
<dbReference type="Pfam" id="PF16275">
    <property type="entry name" value="SF1-HH"/>
    <property type="match status" value="1"/>
</dbReference>
<feature type="compositionally biased region" description="Low complexity" evidence="14">
    <location>
        <begin position="52"/>
        <end position="65"/>
    </location>
</feature>
<feature type="region of interest" description="Disordered" evidence="14">
    <location>
        <begin position="141"/>
        <end position="169"/>
    </location>
</feature>
<dbReference type="SUPFAM" id="SSF54791">
    <property type="entry name" value="Eukaryotic type KH-domain (KH-domain type I)"/>
    <property type="match status" value="1"/>
</dbReference>
<keyword evidence="17" id="KW-1185">Reference proteome</keyword>
<feature type="compositionally biased region" description="Low complexity" evidence="14">
    <location>
        <begin position="590"/>
        <end position="600"/>
    </location>
</feature>
<feature type="compositionally biased region" description="Gly residues" evidence="14">
    <location>
        <begin position="432"/>
        <end position="446"/>
    </location>
</feature>
<dbReference type="Gene3D" id="6.10.140.1790">
    <property type="match status" value="1"/>
</dbReference>
<feature type="region of interest" description="Disordered" evidence="14">
    <location>
        <begin position="402"/>
        <end position="570"/>
    </location>
</feature>
<evidence type="ECO:0000256" key="5">
    <source>
        <dbReference type="ARBA" id="ARBA00022723"/>
    </source>
</evidence>
<keyword evidence="8 12" id="KW-0694">RNA-binding</keyword>
<dbReference type="AlphaFoldDB" id="A0A9P6PZM8"/>
<evidence type="ECO:0000256" key="9">
    <source>
        <dbReference type="ARBA" id="ARBA00023187"/>
    </source>
</evidence>
<accession>A0A9P6PZM8</accession>
<name>A0A9P6PZM8_9FUNG</name>
<organism evidence="16 17">
    <name type="scientific">Actinomortierella ambigua</name>
    <dbReference type="NCBI Taxonomy" id="1343610"/>
    <lineage>
        <taxon>Eukaryota</taxon>
        <taxon>Fungi</taxon>
        <taxon>Fungi incertae sedis</taxon>
        <taxon>Mucoromycota</taxon>
        <taxon>Mortierellomycotina</taxon>
        <taxon>Mortierellomycetes</taxon>
        <taxon>Mortierellales</taxon>
        <taxon>Mortierellaceae</taxon>
        <taxon>Actinomortierella</taxon>
    </lineage>
</organism>
<dbReference type="EMBL" id="JAAAJB010000359">
    <property type="protein sequence ID" value="KAG0257477.1"/>
    <property type="molecule type" value="Genomic_DNA"/>
</dbReference>
<proteinExistence type="inferred from homology"/>
<evidence type="ECO:0000256" key="4">
    <source>
        <dbReference type="ARBA" id="ARBA00022664"/>
    </source>
</evidence>
<dbReference type="GO" id="GO:0045131">
    <property type="term" value="F:pre-mRNA branch point binding"/>
    <property type="evidence" value="ECO:0007669"/>
    <property type="project" value="UniProtKB-UniRule"/>
</dbReference>
<evidence type="ECO:0000256" key="11">
    <source>
        <dbReference type="PROSITE-ProRule" id="PRU00047"/>
    </source>
</evidence>
<feature type="compositionally biased region" description="Pro residues" evidence="14">
    <location>
        <begin position="405"/>
        <end position="419"/>
    </location>
</feature>
<dbReference type="SMART" id="SM00322">
    <property type="entry name" value="KH"/>
    <property type="match status" value="1"/>
</dbReference>
<dbReference type="PROSITE" id="PS50158">
    <property type="entry name" value="ZF_CCHC"/>
    <property type="match status" value="2"/>
</dbReference>
<gene>
    <name evidence="16" type="ORF">DFQ27_005088</name>
</gene>
<dbReference type="Pfam" id="PF22675">
    <property type="entry name" value="KH-I_KHDC4-BBP"/>
    <property type="match status" value="1"/>
</dbReference>
<keyword evidence="7 13" id="KW-0862">Zinc</keyword>
<keyword evidence="9 13" id="KW-0508">mRNA splicing</keyword>
<dbReference type="SMART" id="SM00343">
    <property type="entry name" value="ZnF_C2HC"/>
    <property type="match status" value="2"/>
</dbReference>
<feature type="region of interest" description="Disordered" evidence="14">
    <location>
        <begin position="1"/>
        <end position="119"/>
    </location>
</feature>
<feature type="region of interest" description="Disordered" evidence="14">
    <location>
        <begin position="250"/>
        <end position="275"/>
    </location>
</feature>
<feature type="domain" description="CCHC-type" evidence="15">
    <location>
        <begin position="336"/>
        <end position="351"/>
    </location>
</feature>
<keyword evidence="5 13" id="KW-0479">Metal-binding</keyword>
<dbReference type="GO" id="GO:0000243">
    <property type="term" value="C:commitment complex"/>
    <property type="evidence" value="ECO:0007669"/>
    <property type="project" value="UniProtKB-ARBA"/>
</dbReference>
<evidence type="ECO:0000256" key="1">
    <source>
        <dbReference type="ARBA" id="ARBA00004123"/>
    </source>
</evidence>
<feature type="compositionally biased region" description="Basic and acidic residues" evidence="14">
    <location>
        <begin position="25"/>
        <end position="46"/>
    </location>
</feature>
<dbReference type="InterPro" id="IPR047086">
    <property type="entry name" value="SF1-HH_sf"/>
</dbReference>
<dbReference type="PROSITE" id="PS50084">
    <property type="entry name" value="KH_TYPE_1"/>
    <property type="match status" value="1"/>
</dbReference>
<evidence type="ECO:0000256" key="12">
    <source>
        <dbReference type="PROSITE-ProRule" id="PRU00117"/>
    </source>
</evidence>
<dbReference type="Proteomes" id="UP000807716">
    <property type="component" value="Unassembled WGS sequence"/>
</dbReference>
<evidence type="ECO:0000256" key="2">
    <source>
        <dbReference type="ARBA" id="ARBA00010382"/>
    </source>
</evidence>
<evidence type="ECO:0000259" key="15">
    <source>
        <dbReference type="PROSITE" id="PS50158"/>
    </source>
</evidence>
<evidence type="ECO:0000256" key="3">
    <source>
        <dbReference type="ARBA" id="ARBA00017984"/>
    </source>
</evidence>
<comment type="caution">
    <text evidence="16">The sequence shown here is derived from an EMBL/GenBank/DDBJ whole genome shotgun (WGS) entry which is preliminary data.</text>
</comment>
<evidence type="ECO:0000313" key="16">
    <source>
        <dbReference type="EMBL" id="KAG0257477.1"/>
    </source>
</evidence>
<evidence type="ECO:0000313" key="17">
    <source>
        <dbReference type="Proteomes" id="UP000807716"/>
    </source>
</evidence>
<evidence type="ECO:0000256" key="6">
    <source>
        <dbReference type="ARBA" id="ARBA00022771"/>
    </source>
</evidence>